<dbReference type="CDD" id="cd07535">
    <property type="entry name" value="HAD_VSP"/>
    <property type="match status" value="1"/>
</dbReference>
<dbReference type="OMA" id="HYHESGE"/>
<keyword evidence="2" id="KW-0325">Glycoprotein</keyword>
<dbReference type="InterPro" id="IPR023214">
    <property type="entry name" value="HAD_sf"/>
</dbReference>
<dbReference type="InterPro" id="IPR036412">
    <property type="entry name" value="HAD-like_sf"/>
</dbReference>
<feature type="chain" id="PRO_5004807239" description="Acid phosphatase" evidence="4">
    <location>
        <begin position="25"/>
        <end position="251"/>
    </location>
</feature>
<dbReference type="InterPro" id="IPR010028">
    <property type="entry name" value="Acid_phosphatase_pln"/>
</dbReference>
<keyword evidence="6" id="KW-1185">Reference proteome</keyword>
<evidence type="ECO:0000313" key="5">
    <source>
        <dbReference type="EMBL" id="ERN04259.1"/>
    </source>
</evidence>
<comment type="similarity">
    <text evidence="3">Belongs to the APS1/VSP family.</text>
</comment>
<keyword evidence="1 4" id="KW-0732">Signal</keyword>
<accession>W1P9B1</accession>
<dbReference type="eggNOG" id="ENOG502QR0V">
    <property type="taxonomic scope" value="Eukaryota"/>
</dbReference>
<reference evidence="6" key="1">
    <citation type="journal article" date="2013" name="Science">
        <title>The Amborella genome and the evolution of flowering plants.</title>
        <authorList>
            <consortium name="Amborella Genome Project"/>
        </authorList>
    </citation>
    <scope>NUCLEOTIDE SEQUENCE [LARGE SCALE GENOMIC DNA]</scope>
</reference>
<gene>
    <name evidence="5" type="ORF">AMTR_s00077p00160000</name>
</gene>
<dbReference type="PIRSF" id="PIRSF002674">
    <property type="entry name" value="VSP"/>
    <property type="match status" value="1"/>
</dbReference>
<dbReference type="Pfam" id="PF03767">
    <property type="entry name" value="Acid_phosphat_B"/>
    <property type="match status" value="1"/>
</dbReference>
<dbReference type="HOGENOM" id="CLU_053338_1_1_1"/>
<organism evidence="5 6">
    <name type="scientific">Amborella trichopoda</name>
    <dbReference type="NCBI Taxonomy" id="13333"/>
    <lineage>
        <taxon>Eukaryota</taxon>
        <taxon>Viridiplantae</taxon>
        <taxon>Streptophyta</taxon>
        <taxon>Embryophyta</taxon>
        <taxon>Tracheophyta</taxon>
        <taxon>Spermatophyta</taxon>
        <taxon>Magnoliopsida</taxon>
        <taxon>Amborellales</taxon>
        <taxon>Amborellaceae</taxon>
        <taxon>Amborella</taxon>
    </lineage>
</organism>
<feature type="signal peptide" evidence="4">
    <location>
        <begin position="1"/>
        <end position="24"/>
    </location>
</feature>
<proteinExistence type="inferred from homology"/>
<evidence type="ECO:0000256" key="2">
    <source>
        <dbReference type="ARBA" id="ARBA00023180"/>
    </source>
</evidence>
<dbReference type="PANTHER" id="PTHR31284">
    <property type="entry name" value="ACID PHOSPHATASE-LIKE PROTEIN"/>
    <property type="match status" value="1"/>
</dbReference>
<dbReference type="NCBIfam" id="TIGR01675">
    <property type="entry name" value="plant-AP"/>
    <property type="match status" value="1"/>
</dbReference>
<dbReference type="GO" id="GO:0003993">
    <property type="term" value="F:acid phosphatase activity"/>
    <property type="evidence" value="ECO:0007669"/>
    <property type="project" value="InterPro"/>
</dbReference>
<evidence type="ECO:0000256" key="1">
    <source>
        <dbReference type="ARBA" id="ARBA00022729"/>
    </source>
</evidence>
<evidence type="ECO:0000256" key="3">
    <source>
        <dbReference type="PIRNR" id="PIRNR002674"/>
    </source>
</evidence>
<dbReference type="InterPro" id="IPR005519">
    <property type="entry name" value="Acid_phosphat_B-like"/>
</dbReference>
<dbReference type="OrthoDB" id="59415at2759"/>
<dbReference type="SUPFAM" id="SSF56784">
    <property type="entry name" value="HAD-like"/>
    <property type="match status" value="1"/>
</dbReference>
<dbReference type="AlphaFoldDB" id="W1P9B1"/>
<dbReference type="PANTHER" id="PTHR31284:SF9">
    <property type="entry name" value="HAD SUPERFAMILY, SUBFAMILY IIIB ACID PHOSPHATASE"/>
    <property type="match status" value="1"/>
</dbReference>
<evidence type="ECO:0000313" key="6">
    <source>
        <dbReference type="Proteomes" id="UP000017836"/>
    </source>
</evidence>
<dbReference type="Proteomes" id="UP000017836">
    <property type="component" value="Unassembled WGS sequence"/>
</dbReference>
<dbReference type="Gramene" id="ERN04259">
    <property type="protein sequence ID" value="ERN04259"/>
    <property type="gene ID" value="AMTR_s00077p00160000"/>
</dbReference>
<dbReference type="STRING" id="13333.W1P9B1"/>
<name>W1P9B1_AMBTC</name>
<sequence length="251" mass="28436">MLQSVRALWEVLLVTLVAFSRALGAKPAPRSVSDNSGCLSWRVAVEANNVRAFRTVPDQCLAHVESYMSEGQYERDLEMVVEQIVWYSLGIVLGSDGLDAFVLDVDDTCISNRAYYRHKRFGGEPYDPVSFKKWALRGCCPAVPAILGLYKHLTHRGFKVFLLTGRDQELLDQATRENLNNQGFIGYERLILRGPEYRGQSAVAFKSAIRKRLAEEGYRIWGNIGDQWSDLLGDNHGDRTFKLPNPMYFVP</sequence>
<dbReference type="InterPro" id="IPR014403">
    <property type="entry name" value="APS1/VSP"/>
</dbReference>
<dbReference type="EMBL" id="KI394293">
    <property type="protein sequence ID" value="ERN04259.1"/>
    <property type="molecule type" value="Genomic_DNA"/>
</dbReference>
<protein>
    <recommendedName>
        <fullName evidence="7">Acid phosphatase</fullName>
    </recommendedName>
</protein>
<evidence type="ECO:0000256" key="4">
    <source>
        <dbReference type="SAM" id="SignalP"/>
    </source>
</evidence>
<dbReference type="Gene3D" id="3.40.50.1000">
    <property type="entry name" value="HAD superfamily/HAD-like"/>
    <property type="match status" value="1"/>
</dbReference>
<evidence type="ECO:0008006" key="7">
    <source>
        <dbReference type="Google" id="ProtNLM"/>
    </source>
</evidence>